<reference evidence="1 2" key="2">
    <citation type="journal article" date="2022" name="Mol. Ecol. Resour.">
        <title>The genomes of chicory, endive, great burdock and yacon provide insights into Asteraceae paleo-polyploidization history and plant inulin production.</title>
        <authorList>
            <person name="Fan W."/>
            <person name="Wang S."/>
            <person name="Wang H."/>
            <person name="Wang A."/>
            <person name="Jiang F."/>
            <person name="Liu H."/>
            <person name="Zhao H."/>
            <person name="Xu D."/>
            <person name="Zhang Y."/>
        </authorList>
    </citation>
    <scope>NUCLEOTIDE SEQUENCE [LARGE SCALE GENOMIC DNA]</scope>
    <source>
        <strain evidence="2">cv. Niubang</strain>
    </source>
</reference>
<organism evidence="1 2">
    <name type="scientific">Arctium lappa</name>
    <name type="common">Greater burdock</name>
    <name type="synonym">Lappa major</name>
    <dbReference type="NCBI Taxonomy" id="4217"/>
    <lineage>
        <taxon>Eukaryota</taxon>
        <taxon>Viridiplantae</taxon>
        <taxon>Streptophyta</taxon>
        <taxon>Embryophyta</taxon>
        <taxon>Tracheophyta</taxon>
        <taxon>Spermatophyta</taxon>
        <taxon>Magnoliopsida</taxon>
        <taxon>eudicotyledons</taxon>
        <taxon>Gunneridae</taxon>
        <taxon>Pentapetalae</taxon>
        <taxon>asterids</taxon>
        <taxon>campanulids</taxon>
        <taxon>Asterales</taxon>
        <taxon>Asteraceae</taxon>
        <taxon>Carduoideae</taxon>
        <taxon>Cardueae</taxon>
        <taxon>Arctiinae</taxon>
        <taxon>Arctium</taxon>
    </lineage>
</organism>
<dbReference type="Proteomes" id="UP001055879">
    <property type="component" value="Linkage Group LG01"/>
</dbReference>
<reference evidence="2" key="1">
    <citation type="journal article" date="2022" name="Mol. Ecol. Resour.">
        <title>The genomes of chicory, endive, great burdock and yacon provide insights into Asteraceae palaeo-polyploidization history and plant inulin production.</title>
        <authorList>
            <person name="Fan W."/>
            <person name="Wang S."/>
            <person name="Wang H."/>
            <person name="Wang A."/>
            <person name="Jiang F."/>
            <person name="Liu H."/>
            <person name="Zhao H."/>
            <person name="Xu D."/>
            <person name="Zhang Y."/>
        </authorList>
    </citation>
    <scope>NUCLEOTIDE SEQUENCE [LARGE SCALE GENOMIC DNA]</scope>
    <source>
        <strain evidence="2">cv. Niubang</strain>
    </source>
</reference>
<protein>
    <submittedName>
        <fullName evidence="1">Uncharacterized protein</fullName>
    </submittedName>
</protein>
<evidence type="ECO:0000313" key="2">
    <source>
        <dbReference type="Proteomes" id="UP001055879"/>
    </source>
</evidence>
<name>A0ACB9FJ96_ARCLA</name>
<sequence length="295" mass="33277">MTLEEARETSDVVSGMFPINEVYAHVLFDSGANVSFVSNSFCHYLNRDANRLEKSYIVETADGGQVEVKEVIDGCTICIDGKKLPVRLMPTGLGGFDVVLGMDWLSNNHAQIVCNKKMIKILTPEGETIYVYGDRMKNDIGVITTIMANKYLQKGYATFLAYAINANLEKKNIHDVPEVFPEELPGIPPERQVEFKIDLIPGATLIARAPYRLAPTQMQELMKQLWELLDNGFIRPRSSPWGAPILFVKKKDGTMRMCIDYRELNKIMIKNKYSLPRITIFSINCKGLATSRRST</sequence>
<gene>
    <name evidence="1" type="ORF">L6452_02147</name>
</gene>
<comment type="caution">
    <text evidence="1">The sequence shown here is derived from an EMBL/GenBank/DDBJ whole genome shotgun (WGS) entry which is preliminary data.</text>
</comment>
<proteinExistence type="predicted"/>
<keyword evidence="2" id="KW-1185">Reference proteome</keyword>
<accession>A0ACB9FJ96</accession>
<dbReference type="EMBL" id="CM042047">
    <property type="protein sequence ID" value="KAI3770998.1"/>
    <property type="molecule type" value="Genomic_DNA"/>
</dbReference>
<evidence type="ECO:0000313" key="1">
    <source>
        <dbReference type="EMBL" id="KAI3770998.1"/>
    </source>
</evidence>